<organism evidence="2">
    <name type="scientific">uncultured Rubrobacteraceae bacterium</name>
    <dbReference type="NCBI Taxonomy" id="349277"/>
    <lineage>
        <taxon>Bacteria</taxon>
        <taxon>Bacillati</taxon>
        <taxon>Actinomycetota</taxon>
        <taxon>Rubrobacteria</taxon>
        <taxon>Rubrobacterales</taxon>
        <taxon>Rubrobacteraceae</taxon>
        <taxon>environmental samples</taxon>
    </lineage>
</organism>
<proteinExistence type="predicted"/>
<feature type="non-terminal residue" evidence="2">
    <location>
        <position position="1"/>
    </location>
</feature>
<dbReference type="AlphaFoldDB" id="A0A6J4P3B3"/>
<protein>
    <submittedName>
        <fullName evidence="2">Uncharacterized protein</fullName>
    </submittedName>
</protein>
<gene>
    <name evidence="2" type="ORF">AVDCRST_MAG82-325</name>
</gene>
<feature type="region of interest" description="Disordered" evidence="1">
    <location>
        <begin position="66"/>
        <end position="91"/>
    </location>
</feature>
<accession>A0A6J4P3B3</accession>
<evidence type="ECO:0000313" key="2">
    <source>
        <dbReference type="EMBL" id="CAA9403230.1"/>
    </source>
</evidence>
<dbReference type="EMBL" id="CADCVA010000046">
    <property type="protein sequence ID" value="CAA9403230.1"/>
    <property type="molecule type" value="Genomic_DNA"/>
</dbReference>
<feature type="non-terminal residue" evidence="2">
    <location>
        <position position="91"/>
    </location>
</feature>
<sequence length="91" mass="10461">EGSQKDTQALPRTAEDAVRRRALRSLRGARQGAVVFERGVLRAPGRLRHLPHADRRLVRAAAVELRRRLSEDRSSQHRARDGRLDDRDRHP</sequence>
<name>A0A6J4P3B3_9ACTN</name>
<reference evidence="2" key="1">
    <citation type="submission" date="2020-02" db="EMBL/GenBank/DDBJ databases">
        <authorList>
            <person name="Meier V. D."/>
        </authorList>
    </citation>
    <scope>NUCLEOTIDE SEQUENCE</scope>
    <source>
        <strain evidence="2">AVDCRST_MAG82</strain>
    </source>
</reference>
<evidence type="ECO:0000256" key="1">
    <source>
        <dbReference type="SAM" id="MobiDB-lite"/>
    </source>
</evidence>